<evidence type="ECO:0000256" key="1">
    <source>
        <dbReference type="SAM" id="Phobius"/>
    </source>
</evidence>
<reference evidence="2 3" key="1">
    <citation type="journal article" date="2019" name="Int. J. Syst. Evol. Microbiol.">
        <title>The Global Catalogue of Microorganisms (GCM) 10K type strain sequencing project: providing services to taxonomists for standard genome sequencing and annotation.</title>
        <authorList>
            <consortium name="The Broad Institute Genomics Platform"/>
            <consortium name="The Broad Institute Genome Sequencing Center for Infectious Disease"/>
            <person name="Wu L."/>
            <person name="Ma J."/>
        </authorList>
    </citation>
    <scope>NUCLEOTIDE SEQUENCE [LARGE SCALE GENOMIC DNA]</scope>
    <source>
        <strain evidence="2 3">PJ61</strain>
    </source>
</reference>
<name>A0ABD5T2Z1_9EURY</name>
<keyword evidence="1" id="KW-1133">Transmembrane helix</keyword>
<feature type="non-terminal residue" evidence="2">
    <location>
        <position position="1"/>
    </location>
</feature>
<comment type="caution">
    <text evidence="2">The sequence shown here is derived from an EMBL/GenBank/DDBJ whole genome shotgun (WGS) entry which is preliminary data.</text>
</comment>
<keyword evidence="1" id="KW-0812">Transmembrane</keyword>
<dbReference type="AlphaFoldDB" id="A0ABD5T2Z1"/>
<organism evidence="2 3">
    <name type="scientific">Halorubrum pallidum</name>
    <dbReference type="NCBI Taxonomy" id="1526114"/>
    <lineage>
        <taxon>Archaea</taxon>
        <taxon>Methanobacteriati</taxon>
        <taxon>Methanobacteriota</taxon>
        <taxon>Stenosarchaea group</taxon>
        <taxon>Halobacteria</taxon>
        <taxon>Halobacteriales</taxon>
        <taxon>Haloferacaceae</taxon>
        <taxon>Halorubrum</taxon>
    </lineage>
</organism>
<feature type="transmembrane region" description="Helical" evidence="1">
    <location>
        <begin position="57"/>
        <end position="77"/>
    </location>
</feature>
<dbReference type="EMBL" id="JBHSWT010000443">
    <property type="protein sequence ID" value="MFC6771647.1"/>
    <property type="molecule type" value="Genomic_DNA"/>
</dbReference>
<accession>A0ABD5T2Z1</accession>
<protein>
    <submittedName>
        <fullName evidence="2">Phosphatidylcholine/phosphatidylserine synthase</fullName>
    </submittedName>
</protein>
<proteinExistence type="predicted"/>
<dbReference type="Proteomes" id="UP001596274">
    <property type="component" value="Unassembled WGS sequence"/>
</dbReference>
<evidence type="ECO:0000313" key="3">
    <source>
        <dbReference type="Proteomes" id="UP001596274"/>
    </source>
</evidence>
<feature type="transmembrane region" description="Helical" evidence="1">
    <location>
        <begin position="27"/>
        <end position="45"/>
    </location>
</feature>
<gene>
    <name evidence="2" type="ORF">ACFQDD_08980</name>
</gene>
<sequence length="93" mass="9886">LVAATAAFAVLMGSTITYPDLHAQDALVMGVVQVAVIVTPLAHVATARLPPWIGEGFAFALLFLSCGYLLLGPRFYWGDGIRSPPDEATEQRA</sequence>
<evidence type="ECO:0000313" key="2">
    <source>
        <dbReference type="EMBL" id="MFC6771647.1"/>
    </source>
</evidence>
<keyword evidence="1" id="KW-0472">Membrane</keyword>
<keyword evidence="3" id="KW-1185">Reference proteome</keyword>